<dbReference type="AlphaFoldDB" id="A0A9P8CG28"/>
<gene>
    <name evidence="1" type="ORF">BJ878DRAFT_397971</name>
</gene>
<accession>A0A9P8CG28</accession>
<comment type="caution">
    <text evidence="1">The sequence shown here is derived from an EMBL/GenBank/DDBJ whole genome shotgun (WGS) entry which is preliminary data.</text>
</comment>
<evidence type="ECO:0000313" key="1">
    <source>
        <dbReference type="EMBL" id="KAG9245427.1"/>
    </source>
</evidence>
<proteinExistence type="predicted"/>
<organism evidence="1 2">
    <name type="scientific">Calycina marina</name>
    <dbReference type="NCBI Taxonomy" id="1763456"/>
    <lineage>
        <taxon>Eukaryota</taxon>
        <taxon>Fungi</taxon>
        <taxon>Dikarya</taxon>
        <taxon>Ascomycota</taxon>
        <taxon>Pezizomycotina</taxon>
        <taxon>Leotiomycetes</taxon>
        <taxon>Helotiales</taxon>
        <taxon>Pezizellaceae</taxon>
        <taxon>Calycina</taxon>
    </lineage>
</organism>
<dbReference type="Proteomes" id="UP000887226">
    <property type="component" value="Unassembled WGS sequence"/>
</dbReference>
<dbReference type="InterPro" id="IPR009057">
    <property type="entry name" value="Homeodomain-like_sf"/>
</dbReference>
<dbReference type="OrthoDB" id="3524915at2759"/>
<dbReference type="EMBL" id="MU253848">
    <property type="protein sequence ID" value="KAG9245427.1"/>
    <property type="molecule type" value="Genomic_DNA"/>
</dbReference>
<feature type="non-terminal residue" evidence="1">
    <location>
        <position position="146"/>
    </location>
</feature>
<evidence type="ECO:0000313" key="2">
    <source>
        <dbReference type="Proteomes" id="UP000887226"/>
    </source>
</evidence>
<keyword evidence="2" id="KW-1185">Reference proteome</keyword>
<reference evidence="1" key="1">
    <citation type="journal article" date="2021" name="IMA Fungus">
        <title>Genomic characterization of three marine fungi, including Emericellopsis atlantica sp. nov. with signatures of a generalist lifestyle and marine biomass degradation.</title>
        <authorList>
            <person name="Hagestad O.C."/>
            <person name="Hou L."/>
            <person name="Andersen J.H."/>
            <person name="Hansen E.H."/>
            <person name="Altermark B."/>
            <person name="Li C."/>
            <person name="Kuhnert E."/>
            <person name="Cox R.J."/>
            <person name="Crous P.W."/>
            <person name="Spatafora J.W."/>
            <person name="Lail K."/>
            <person name="Amirebrahimi M."/>
            <person name="Lipzen A."/>
            <person name="Pangilinan J."/>
            <person name="Andreopoulos W."/>
            <person name="Hayes R.D."/>
            <person name="Ng V."/>
            <person name="Grigoriev I.V."/>
            <person name="Jackson S.A."/>
            <person name="Sutton T.D.S."/>
            <person name="Dobson A.D.W."/>
            <person name="Rama T."/>
        </authorList>
    </citation>
    <scope>NUCLEOTIDE SEQUENCE</scope>
    <source>
        <strain evidence="1">TRa3180A</strain>
    </source>
</reference>
<dbReference type="SUPFAM" id="SSF46689">
    <property type="entry name" value="Homeodomain-like"/>
    <property type="match status" value="1"/>
</dbReference>
<protein>
    <submittedName>
        <fullName evidence="1">Uncharacterized protein</fullName>
    </submittedName>
</protein>
<name>A0A9P8CG28_9HELO</name>
<sequence>MAKTLKKEKVSAIERDIWAAWNANQYPDLHAIAESYGCSYQSVCYIRRRIEKLERTGIDERKKSGRKPIPEEEYMASAILDILTRKPESNQREVSDAIYEQFGKRLCQASISRIYKKHGIPHKISNKLYKNSKMFTTHPSGIVRLQ</sequence>